<dbReference type="InterPro" id="IPR001663">
    <property type="entry name" value="Rng_hydr_dOase-A"/>
</dbReference>
<dbReference type="SUPFAM" id="SSF50022">
    <property type="entry name" value="ISP domain"/>
    <property type="match status" value="1"/>
</dbReference>
<evidence type="ECO:0000313" key="11">
    <source>
        <dbReference type="Proteomes" id="UP001223144"/>
    </source>
</evidence>
<evidence type="ECO:0000256" key="4">
    <source>
        <dbReference type="ARBA" id="ARBA00023002"/>
    </source>
</evidence>
<keyword evidence="4" id="KW-0560">Oxidoreductase</keyword>
<reference evidence="10 11" key="1">
    <citation type="submission" date="2023-04" db="EMBL/GenBank/DDBJ databases">
        <title>Streptomyces chengmaiensis sp. nov. isolated from the stem of mangrove plant in Hainan.</title>
        <authorList>
            <person name="Huang X."/>
            <person name="Zhou S."/>
            <person name="Chu X."/>
            <person name="Xie Y."/>
            <person name="Lin Y."/>
        </authorList>
    </citation>
    <scope>NUCLEOTIDE SEQUENCE [LARGE SCALE GENOMIC DNA]</scope>
    <source>
        <strain evidence="10 11">HNM0663</strain>
    </source>
</reference>
<keyword evidence="7" id="KW-0520">NAD</keyword>
<gene>
    <name evidence="10" type="ORF">QCN29_12815</name>
</gene>
<accession>A0ABT6HP33</accession>
<dbReference type="RefSeq" id="WP_279927984.1">
    <property type="nucleotide sequence ID" value="NZ_JARWBG010000012.1"/>
</dbReference>
<dbReference type="PANTHER" id="PTHR43756">
    <property type="entry name" value="CHOLINE MONOOXYGENASE, CHLOROPLASTIC"/>
    <property type="match status" value="1"/>
</dbReference>
<sequence>MYHELPVDAYTSWEWYHREQDRIFSRLWRYAGFAEDISEPGQYVSVQAGANNILIVMGRDHRLRAFHNICRHRGTQLLRATGKAQRAVTCPYHDWTYDLEGCLIAVPNAEREYPSGIDKSQLGLKAASVDIWRGMLFVHPDPPGRSPSLAEWFGAVDPHLGPVQPAELTEIPAQRTSMEVKANWKIIVENYVDVYHLSHLHSATLDMYDHAKAEYGWHGSHYAFWEPLVAMDGDRHDNGGRGGSGDHGVWVPMLFPGIGFATSDSEWSTYIITPLAPDLTRVESRTKRVSKSTWNSLWSEWPSTRGRSEGQKAKVGRKEAEGRDDPLASGNFVAEDNYVCEQQQKSMTSPFFEVGPAAQGESPVVNHQRVVLSFLK</sequence>
<dbReference type="Gene3D" id="2.102.10.10">
    <property type="entry name" value="Rieske [2Fe-2S] iron-sulphur domain"/>
    <property type="match status" value="1"/>
</dbReference>
<comment type="cofactor">
    <cofactor evidence="1">
        <name>Fe cation</name>
        <dbReference type="ChEBI" id="CHEBI:24875"/>
    </cofactor>
</comment>
<evidence type="ECO:0000313" key="10">
    <source>
        <dbReference type="EMBL" id="MDH2389659.1"/>
    </source>
</evidence>
<feature type="region of interest" description="Disordered" evidence="8">
    <location>
        <begin position="300"/>
        <end position="330"/>
    </location>
</feature>
<keyword evidence="2" id="KW-0001">2Fe-2S</keyword>
<keyword evidence="3" id="KW-0479">Metal-binding</keyword>
<dbReference type="PRINTS" id="PR00090">
    <property type="entry name" value="RNGDIOXGNASE"/>
</dbReference>
<keyword evidence="11" id="KW-1185">Reference proteome</keyword>
<dbReference type="InterPro" id="IPR015881">
    <property type="entry name" value="ARHD_Rieske_2Fe_2S"/>
</dbReference>
<dbReference type="PROSITE" id="PS00570">
    <property type="entry name" value="RING_HYDROXYL_ALPHA"/>
    <property type="match status" value="1"/>
</dbReference>
<keyword evidence="5" id="KW-0408">Iron</keyword>
<dbReference type="CDD" id="cd00680">
    <property type="entry name" value="RHO_alpha_C"/>
    <property type="match status" value="1"/>
</dbReference>
<evidence type="ECO:0000256" key="2">
    <source>
        <dbReference type="ARBA" id="ARBA00022714"/>
    </source>
</evidence>
<keyword evidence="6" id="KW-0411">Iron-sulfur</keyword>
<dbReference type="Pfam" id="PF00355">
    <property type="entry name" value="Rieske"/>
    <property type="match status" value="1"/>
</dbReference>
<evidence type="ECO:0000256" key="5">
    <source>
        <dbReference type="ARBA" id="ARBA00023004"/>
    </source>
</evidence>
<dbReference type="Pfam" id="PF00848">
    <property type="entry name" value="Ring_hydroxyl_A"/>
    <property type="match status" value="1"/>
</dbReference>
<dbReference type="PANTHER" id="PTHR43756:SF5">
    <property type="entry name" value="CHOLINE MONOOXYGENASE, CHLOROPLASTIC"/>
    <property type="match status" value="1"/>
</dbReference>
<dbReference type="InterPro" id="IPR036922">
    <property type="entry name" value="Rieske_2Fe-2S_sf"/>
</dbReference>
<evidence type="ECO:0000259" key="9">
    <source>
        <dbReference type="PROSITE" id="PS51296"/>
    </source>
</evidence>
<evidence type="ECO:0000256" key="7">
    <source>
        <dbReference type="ARBA" id="ARBA00023027"/>
    </source>
</evidence>
<dbReference type="InterPro" id="IPR017941">
    <property type="entry name" value="Rieske_2Fe-2S"/>
</dbReference>
<feature type="domain" description="Rieske" evidence="9">
    <location>
        <begin position="30"/>
        <end position="138"/>
    </location>
</feature>
<dbReference type="PROSITE" id="PS51296">
    <property type="entry name" value="RIESKE"/>
    <property type="match status" value="1"/>
</dbReference>
<dbReference type="CDD" id="cd03469">
    <property type="entry name" value="Rieske_RO_Alpha_N"/>
    <property type="match status" value="1"/>
</dbReference>
<evidence type="ECO:0000256" key="3">
    <source>
        <dbReference type="ARBA" id="ARBA00022723"/>
    </source>
</evidence>
<evidence type="ECO:0000256" key="6">
    <source>
        <dbReference type="ARBA" id="ARBA00023014"/>
    </source>
</evidence>
<feature type="compositionally biased region" description="Basic and acidic residues" evidence="8">
    <location>
        <begin position="306"/>
        <end position="326"/>
    </location>
</feature>
<protein>
    <submittedName>
        <fullName evidence="10">Rieske 2Fe-2S domain-containing protein</fullName>
    </submittedName>
</protein>
<dbReference type="Proteomes" id="UP001223144">
    <property type="component" value="Unassembled WGS sequence"/>
</dbReference>
<dbReference type="EMBL" id="JARWBG010000012">
    <property type="protein sequence ID" value="MDH2389659.1"/>
    <property type="molecule type" value="Genomic_DNA"/>
</dbReference>
<comment type="caution">
    <text evidence="10">The sequence shown here is derived from an EMBL/GenBank/DDBJ whole genome shotgun (WGS) entry which is preliminary data.</text>
</comment>
<evidence type="ECO:0000256" key="8">
    <source>
        <dbReference type="SAM" id="MobiDB-lite"/>
    </source>
</evidence>
<dbReference type="InterPro" id="IPR015879">
    <property type="entry name" value="Ring_hydroxy_dOase_asu_C_dom"/>
</dbReference>
<proteinExistence type="predicted"/>
<organism evidence="10 11">
    <name type="scientific">Streptomyces chengmaiensis</name>
    <dbReference type="NCBI Taxonomy" id="3040919"/>
    <lineage>
        <taxon>Bacteria</taxon>
        <taxon>Bacillati</taxon>
        <taxon>Actinomycetota</taxon>
        <taxon>Actinomycetes</taxon>
        <taxon>Kitasatosporales</taxon>
        <taxon>Streptomycetaceae</taxon>
        <taxon>Streptomyces</taxon>
    </lineage>
</organism>
<evidence type="ECO:0000256" key="1">
    <source>
        <dbReference type="ARBA" id="ARBA00001962"/>
    </source>
</evidence>
<name>A0ABT6HP33_9ACTN</name>
<dbReference type="SUPFAM" id="SSF55961">
    <property type="entry name" value="Bet v1-like"/>
    <property type="match status" value="1"/>
</dbReference>
<dbReference type="Gene3D" id="3.90.380.10">
    <property type="entry name" value="Naphthalene 1,2-dioxygenase Alpha Subunit, Chain A, domain 1"/>
    <property type="match status" value="2"/>
</dbReference>